<dbReference type="InterPro" id="IPR055570">
    <property type="entry name" value="DUF7146"/>
</dbReference>
<dbReference type="InterPro" id="IPR034154">
    <property type="entry name" value="TOPRIM_DnaG/twinkle"/>
</dbReference>
<dbReference type="InterPro" id="IPR002694">
    <property type="entry name" value="Znf_CHC2"/>
</dbReference>
<dbReference type="Pfam" id="PF01807">
    <property type="entry name" value="Zn_ribbon_DnaG"/>
    <property type="match status" value="1"/>
</dbReference>
<evidence type="ECO:0000256" key="9">
    <source>
        <dbReference type="ARBA" id="ARBA00023163"/>
    </source>
</evidence>
<dbReference type="GO" id="GO:0006269">
    <property type="term" value="P:DNA replication, synthesis of primer"/>
    <property type="evidence" value="ECO:0007669"/>
    <property type="project" value="UniProtKB-KW"/>
</dbReference>
<keyword evidence="6" id="KW-0479">Metal-binding</keyword>
<keyword evidence="7" id="KW-0863">Zinc-finger</keyword>
<evidence type="ECO:0000313" key="13">
    <source>
        <dbReference type="Proteomes" id="UP000595894"/>
    </source>
</evidence>
<feature type="domain" description="Toprim" evidence="11">
    <location>
        <begin position="250"/>
        <end position="320"/>
    </location>
</feature>
<dbReference type="CDD" id="cd01029">
    <property type="entry name" value="TOPRIM_primases"/>
    <property type="match status" value="1"/>
</dbReference>
<gene>
    <name evidence="12" type="ORF">H5J25_13770</name>
</gene>
<dbReference type="GO" id="GO:0003677">
    <property type="term" value="F:DNA binding"/>
    <property type="evidence" value="ECO:0007669"/>
    <property type="project" value="InterPro"/>
</dbReference>
<feature type="domain" description="Zinc finger CHC2-type" evidence="10">
    <location>
        <begin position="49"/>
        <end position="103"/>
    </location>
</feature>
<sequence>MATPRHTPRRRGVDEAEFRRLVDEAKARHNLSDVIGRHTKLKRRGGREMVGLCPFHSEKSPSFEVNDTKGTYHCWGCGVGGDAMSFLMKRDGMSFRDAYQALAGDAFPLVSPEEQAKRKREDAEALSRRIAVAREIWDSSVPPEGTAAEVYARQRGITGPLPDSVRFVMTARYRNDETGEIGRDYPAMVCALQNADDVVVGVQCVFLADGGKRKFERLRPDGSTAKAKLSFGAIVGSAFRTRGMTAPIGDEIVVCEGPEDGLTLAQEFPDRSTWVACGTALMPQLQMPARIRRVVLAGDNNAAGRLAVETAITALGERGLAVRAMWPADGYKDWNDMLRGIKS</sequence>
<keyword evidence="8" id="KW-0862">Zinc</keyword>
<evidence type="ECO:0000256" key="2">
    <source>
        <dbReference type="ARBA" id="ARBA00022515"/>
    </source>
</evidence>
<dbReference type="PANTHER" id="PTHR30313">
    <property type="entry name" value="DNA PRIMASE"/>
    <property type="match status" value="1"/>
</dbReference>
<evidence type="ECO:0000259" key="10">
    <source>
        <dbReference type="SMART" id="SM00400"/>
    </source>
</evidence>
<dbReference type="Pfam" id="PF23639">
    <property type="entry name" value="DUF7146"/>
    <property type="match status" value="1"/>
</dbReference>
<dbReference type="GO" id="GO:0008270">
    <property type="term" value="F:zinc ion binding"/>
    <property type="evidence" value="ECO:0007669"/>
    <property type="project" value="UniProtKB-KW"/>
</dbReference>
<dbReference type="Gene3D" id="3.40.1360.10">
    <property type="match status" value="1"/>
</dbReference>
<organism evidence="12 13">
    <name type="scientific">Sphingomonas aliaeris</name>
    <dbReference type="NCBI Taxonomy" id="2759526"/>
    <lineage>
        <taxon>Bacteria</taxon>
        <taxon>Pseudomonadati</taxon>
        <taxon>Pseudomonadota</taxon>
        <taxon>Alphaproteobacteria</taxon>
        <taxon>Sphingomonadales</taxon>
        <taxon>Sphingomonadaceae</taxon>
        <taxon>Sphingomonas</taxon>
    </lineage>
</organism>
<dbReference type="EMBL" id="CP061035">
    <property type="protein sequence ID" value="QQV76513.1"/>
    <property type="molecule type" value="Genomic_DNA"/>
</dbReference>
<keyword evidence="9" id="KW-0804">Transcription</keyword>
<proteinExistence type="predicted"/>
<keyword evidence="5" id="KW-0235">DNA replication</keyword>
<evidence type="ECO:0000256" key="6">
    <source>
        <dbReference type="ARBA" id="ARBA00022723"/>
    </source>
</evidence>
<dbReference type="SMART" id="SM00493">
    <property type="entry name" value="TOPRIM"/>
    <property type="match status" value="1"/>
</dbReference>
<keyword evidence="2" id="KW-0639">Primosome</keyword>
<keyword evidence="3" id="KW-0808">Transferase</keyword>
<keyword evidence="4" id="KW-0548">Nucleotidyltransferase</keyword>
<evidence type="ECO:0000256" key="1">
    <source>
        <dbReference type="ARBA" id="ARBA00022478"/>
    </source>
</evidence>
<dbReference type="GO" id="GO:0000428">
    <property type="term" value="C:DNA-directed RNA polymerase complex"/>
    <property type="evidence" value="ECO:0007669"/>
    <property type="project" value="UniProtKB-KW"/>
</dbReference>
<dbReference type="SMART" id="SM00400">
    <property type="entry name" value="ZnF_CHCC"/>
    <property type="match status" value="1"/>
</dbReference>
<name>A0A974S3G7_9SPHN</name>
<dbReference type="KEGG" id="sari:H5J25_13770"/>
<dbReference type="GO" id="GO:0003899">
    <property type="term" value="F:DNA-directed RNA polymerase activity"/>
    <property type="evidence" value="ECO:0007669"/>
    <property type="project" value="InterPro"/>
</dbReference>
<reference evidence="13" key="1">
    <citation type="submission" date="2020-09" db="EMBL/GenBank/DDBJ databases">
        <title>Sphingomonas sp., a new species isolated from pork steak.</title>
        <authorList>
            <person name="Heidler von Heilborn D."/>
        </authorList>
    </citation>
    <scope>NUCLEOTIDE SEQUENCE [LARGE SCALE GENOMIC DNA]</scope>
</reference>
<dbReference type="Proteomes" id="UP000595894">
    <property type="component" value="Chromosome"/>
</dbReference>
<dbReference type="RefSeq" id="WP_202091898.1">
    <property type="nucleotide sequence ID" value="NZ_CP061035.1"/>
</dbReference>
<dbReference type="Gene3D" id="3.90.580.10">
    <property type="entry name" value="Zinc finger, CHC2-type domain"/>
    <property type="match status" value="1"/>
</dbReference>
<evidence type="ECO:0000256" key="7">
    <source>
        <dbReference type="ARBA" id="ARBA00022771"/>
    </source>
</evidence>
<evidence type="ECO:0000256" key="3">
    <source>
        <dbReference type="ARBA" id="ARBA00022679"/>
    </source>
</evidence>
<dbReference type="PANTHER" id="PTHR30313:SF2">
    <property type="entry name" value="DNA PRIMASE"/>
    <property type="match status" value="1"/>
</dbReference>
<dbReference type="AlphaFoldDB" id="A0A974S3G7"/>
<protein>
    <submittedName>
        <fullName evidence="12">Toprim domain-containing protein</fullName>
    </submittedName>
</protein>
<keyword evidence="13" id="KW-1185">Reference proteome</keyword>
<evidence type="ECO:0000313" key="12">
    <source>
        <dbReference type="EMBL" id="QQV76513.1"/>
    </source>
</evidence>
<dbReference type="SUPFAM" id="SSF57783">
    <property type="entry name" value="Zinc beta-ribbon"/>
    <property type="match status" value="1"/>
</dbReference>
<evidence type="ECO:0000259" key="11">
    <source>
        <dbReference type="SMART" id="SM00493"/>
    </source>
</evidence>
<evidence type="ECO:0000256" key="5">
    <source>
        <dbReference type="ARBA" id="ARBA00022705"/>
    </source>
</evidence>
<dbReference type="InterPro" id="IPR036977">
    <property type="entry name" value="DNA_primase_Znf_CHC2"/>
</dbReference>
<dbReference type="GO" id="GO:0005737">
    <property type="term" value="C:cytoplasm"/>
    <property type="evidence" value="ECO:0007669"/>
    <property type="project" value="TreeGrafter"/>
</dbReference>
<evidence type="ECO:0000256" key="8">
    <source>
        <dbReference type="ARBA" id="ARBA00022833"/>
    </source>
</evidence>
<dbReference type="InterPro" id="IPR006171">
    <property type="entry name" value="TOPRIM_dom"/>
</dbReference>
<accession>A0A974S3G7</accession>
<keyword evidence="1" id="KW-0240">DNA-directed RNA polymerase</keyword>
<dbReference type="Pfam" id="PF13362">
    <property type="entry name" value="Toprim_3"/>
    <property type="match status" value="1"/>
</dbReference>
<evidence type="ECO:0000256" key="4">
    <source>
        <dbReference type="ARBA" id="ARBA00022695"/>
    </source>
</evidence>
<dbReference type="InterPro" id="IPR050219">
    <property type="entry name" value="DnaG_primase"/>
</dbReference>
<dbReference type="GO" id="GO:1990077">
    <property type="term" value="C:primosome complex"/>
    <property type="evidence" value="ECO:0007669"/>
    <property type="project" value="UniProtKB-KW"/>
</dbReference>